<dbReference type="PANTHER" id="PTHR47495">
    <property type="entry name" value="ALDEHYDE DEHYDROGENASE"/>
    <property type="match status" value="1"/>
</dbReference>
<dbReference type="Gene3D" id="3.30.365.10">
    <property type="entry name" value="Aldehyde oxidase/xanthine dehydrogenase, molybdopterin binding domain"/>
    <property type="match status" value="4"/>
</dbReference>
<dbReference type="Pfam" id="PF02738">
    <property type="entry name" value="MoCoBD_1"/>
    <property type="match status" value="1"/>
</dbReference>
<keyword evidence="1" id="KW-0732">Signal</keyword>
<dbReference type="Pfam" id="PF20256">
    <property type="entry name" value="MoCoBD_2"/>
    <property type="match status" value="2"/>
</dbReference>
<dbReference type="RefSeq" id="WP_284242897.1">
    <property type="nucleotide sequence ID" value="NZ_BSST01000001.1"/>
</dbReference>
<accession>A0ABQ6GM56</accession>
<dbReference type="InterPro" id="IPR052516">
    <property type="entry name" value="N-heterocyclic_Hydroxylase"/>
</dbReference>
<dbReference type="EMBL" id="BSST01000001">
    <property type="protein sequence ID" value="GLX77068.1"/>
    <property type="molecule type" value="Genomic_DNA"/>
</dbReference>
<proteinExistence type="predicted"/>
<dbReference type="InterPro" id="IPR008274">
    <property type="entry name" value="AldOxase/xan_DH_MoCoBD1"/>
</dbReference>
<dbReference type="InterPro" id="IPR012368">
    <property type="entry name" value="OxRdtase_Mopterin-bd_su_IorB"/>
</dbReference>
<evidence type="ECO:0000313" key="3">
    <source>
        <dbReference type="EMBL" id="GLX77068.1"/>
    </source>
</evidence>
<dbReference type="PIRSF" id="PIRSF036389">
    <property type="entry name" value="IOR_B"/>
    <property type="match status" value="1"/>
</dbReference>
<protein>
    <submittedName>
        <fullName evidence="3">Aldehyde oxidase</fullName>
    </submittedName>
</protein>
<sequence length="707" mass="77464">MNKRSFLKLSALASGGLLFGFSLQSNSQQLLSPNTLSKWHELDALIHISADNNVTIILNRVEMGQGILTGLPMLIAEELEADWQSIRVEQAKADEDKYGIQTTTASISIHSGWTFARMAGARVKQLLIAAAAQRWQVKQSECKASQSFIYGPHGLKISFGRLAKIAAQLPAPKNAKLKSPENFTLIGKSVPQLQLSDKVTGQAQYGIDVNVNGAKIATIIKPPVRDAKLIDWRAPANTSKVEIIATVAGLAVIGNNFWHVQQAARQLEVNWSVNGYSKISSHALMDKYRNQLANTTTVNKNGNFSQAVAEAEHIVEAQFETPYMAHATMEPLNATAIVSDKHCEIFAPTQAPDKVQQDVSELLGLPKEKVTVNVTLLGGGFGRKSYRDFIIDAVLIAKKAAQPVKLIYNRENDIRYDMLRPATVYQAKAALTANGELTGLSQQAAGPSILQFYQYPKVNNTVEAVDYLTFAGIDSSPYNIANISNHAYTDNEPKGPAVGILRSIGHSTSCFVRECFIDQLAAYSNTDPLNYRLALLTNNHRAKAVLEKAAQLANWGKPLAKGHFLGCALFEENYPEENYYACNAQIVELSIINNRPKLHRVISVGDFGRIIHPDLVFNQMEGGVVFGMSLTLYDKITISNGQVEQSNFHDYRLPRMPDIPQIDCFIMPSAEIPSGVGEKVVPATIPAICNAYYAATGQPITKLPINS</sequence>
<dbReference type="PANTHER" id="PTHR47495:SF2">
    <property type="entry name" value="ALDEHYDE DEHYDROGENASE"/>
    <property type="match status" value="1"/>
</dbReference>
<feature type="signal peptide" evidence="1">
    <location>
        <begin position="1"/>
        <end position="27"/>
    </location>
</feature>
<comment type="caution">
    <text evidence="3">The sequence shown here is derived from an EMBL/GenBank/DDBJ whole genome shotgun (WGS) entry which is preliminary data.</text>
</comment>
<dbReference type="SMART" id="SM01008">
    <property type="entry name" value="Ald_Xan_dh_C"/>
    <property type="match status" value="1"/>
</dbReference>
<dbReference type="InterPro" id="IPR046867">
    <property type="entry name" value="AldOxase/xan_DH_MoCoBD2"/>
</dbReference>
<evidence type="ECO:0000259" key="2">
    <source>
        <dbReference type="SMART" id="SM01008"/>
    </source>
</evidence>
<dbReference type="SUPFAM" id="SSF56003">
    <property type="entry name" value="Molybdenum cofactor-binding domain"/>
    <property type="match status" value="2"/>
</dbReference>
<reference evidence="3 4" key="1">
    <citation type="submission" date="2023-03" db="EMBL/GenBank/DDBJ databases">
        <title>Draft genome sequence of Thalassotalea insulae KCTC 62186T.</title>
        <authorList>
            <person name="Sawabe T."/>
        </authorList>
    </citation>
    <scope>NUCLEOTIDE SEQUENCE [LARGE SCALE GENOMIC DNA]</scope>
    <source>
        <strain evidence="3 4">KCTC 62186</strain>
    </source>
</reference>
<feature type="domain" description="Aldehyde oxidase/xanthine dehydrogenase a/b hammerhead" evidence="2">
    <location>
        <begin position="200"/>
        <end position="275"/>
    </location>
</feature>
<name>A0ABQ6GM56_9GAMM</name>
<dbReference type="InterPro" id="IPR037165">
    <property type="entry name" value="AldOxase/xan_DH_Mopterin-bd_sf"/>
</dbReference>
<feature type="chain" id="PRO_5046891938" evidence="1">
    <location>
        <begin position="28"/>
        <end position="707"/>
    </location>
</feature>
<organism evidence="3 4">
    <name type="scientific">Thalassotalea insulae</name>
    <dbReference type="NCBI Taxonomy" id="2056778"/>
    <lineage>
        <taxon>Bacteria</taxon>
        <taxon>Pseudomonadati</taxon>
        <taxon>Pseudomonadota</taxon>
        <taxon>Gammaproteobacteria</taxon>
        <taxon>Alteromonadales</taxon>
        <taxon>Colwelliaceae</taxon>
        <taxon>Thalassotalea</taxon>
    </lineage>
</organism>
<dbReference type="InterPro" id="IPR000674">
    <property type="entry name" value="Ald_Oxase/Xan_DH_a/b"/>
</dbReference>
<dbReference type="Proteomes" id="UP001157186">
    <property type="component" value="Unassembled WGS sequence"/>
</dbReference>
<evidence type="ECO:0000256" key="1">
    <source>
        <dbReference type="SAM" id="SignalP"/>
    </source>
</evidence>
<evidence type="ECO:0000313" key="4">
    <source>
        <dbReference type="Proteomes" id="UP001157186"/>
    </source>
</evidence>
<keyword evidence="4" id="KW-1185">Reference proteome</keyword>
<gene>
    <name evidence="3" type="ORF">tinsulaeT_04080</name>
</gene>
<dbReference type="Gene3D" id="3.90.1170.50">
    <property type="entry name" value="Aldehyde oxidase/xanthine dehydrogenase, a/b hammerhead"/>
    <property type="match status" value="1"/>
</dbReference>